<evidence type="ECO:0000313" key="5">
    <source>
        <dbReference type="Proteomes" id="UP000813215"/>
    </source>
</evidence>
<dbReference type="GO" id="GO:0031177">
    <property type="term" value="F:phosphopantetheine binding"/>
    <property type="evidence" value="ECO:0007669"/>
    <property type="project" value="InterPro"/>
</dbReference>
<evidence type="ECO:0000256" key="1">
    <source>
        <dbReference type="ARBA" id="ARBA00022450"/>
    </source>
</evidence>
<organism evidence="4 5">
    <name type="scientific">Pelatocladus maniniholoensis HA4357-MV3</name>
    <dbReference type="NCBI Taxonomy" id="1117104"/>
    <lineage>
        <taxon>Bacteria</taxon>
        <taxon>Bacillati</taxon>
        <taxon>Cyanobacteriota</taxon>
        <taxon>Cyanophyceae</taxon>
        <taxon>Nostocales</taxon>
        <taxon>Nostocaceae</taxon>
        <taxon>Pelatocladus</taxon>
    </lineage>
</organism>
<keyword evidence="2" id="KW-0597">Phosphoprotein</keyword>
<evidence type="ECO:0000313" key="4">
    <source>
        <dbReference type="EMBL" id="MBW4432741.1"/>
    </source>
</evidence>
<dbReference type="Gene3D" id="1.10.1200.10">
    <property type="entry name" value="ACP-like"/>
    <property type="match status" value="1"/>
</dbReference>
<dbReference type="EMBL" id="JAHHHW010000091">
    <property type="protein sequence ID" value="MBW4432741.1"/>
    <property type="molecule type" value="Genomic_DNA"/>
</dbReference>
<evidence type="ECO:0000259" key="3">
    <source>
        <dbReference type="PROSITE" id="PS50075"/>
    </source>
</evidence>
<accession>A0A9E3H9Z0</accession>
<gene>
    <name evidence="4" type="ORF">KME28_13680</name>
</gene>
<dbReference type="PROSITE" id="PS50075">
    <property type="entry name" value="CARRIER"/>
    <property type="match status" value="1"/>
</dbReference>
<reference evidence="4" key="1">
    <citation type="submission" date="2021-05" db="EMBL/GenBank/DDBJ databases">
        <authorList>
            <person name="Pietrasiak N."/>
            <person name="Ward R."/>
            <person name="Stajich J.E."/>
            <person name="Kurbessoian T."/>
        </authorList>
    </citation>
    <scope>NUCLEOTIDE SEQUENCE</scope>
    <source>
        <strain evidence="4">HA4357-MV3</strain>
    </source>
</reference>
<feature type="domain" description="Carrier" evidence="3">
    <location>
        <begin position="2"/>
        <end position="79"/>
    </location>
</feature>
<keyword evidence="1" id="KW-0596">Phosphopantetheine</keyword>
<sequence length="99" mass="11209">MSKIAFFTTYIQEEIAKVIGIDTSELDVRMSLNYLGLDSLIAVKLRNKFRKDLEVDIPAVKFLDDTNVASLAILVNELSENADSKIENENDDEWLEGEL</sequence>
<reference evidence="4" key="2">
    <citation type="journal article" date="2022" name="Microbiol. Resour. Announc.">
        <title>Metagenome Sequencing to Explore Phylogenomics of Terrestrial Cyanobacteria.</title>
        <authorList>
            <person name="Ward R.D."/>
            <person name="Stajich J.E."/>
            <person name="Johansen J.R."/>
            <person name="Huntemann M."/>
            <person name="Clum A."/>
            <person name="Foster B."/>
            <person name="Foster B."/>
            <person name="Roux S."/>
            <person name="Palaniappan K."/>
            <person name="Varghese N."/>
            <person name="Mukherjee S."/>
            <person name="Reddy T.B.K."/>
            <person name="Daum C."/>
            <person name="Copeland A."/>
            <person name="Chen I.A."/>
            <person name="Ivanova N.N."/>
            <person name="Kyrpides N.C."/>
            <person name="Shapiro N."/>
            <person name="Eloe-Fadrosh E.A."/>
            <person name="Pietrasiak N."/>
        </authorList>
    </citation>
    <scope>NUCLEOTIDE SEQUENCE</scope>
    <source>
        <strain evidence="4">HA4357-MV3</strain>
    </source>
</reference>
<dbReference type="AlphaFoldDB" id="A0A9E3H9Z0"/>
<dbReference type="Proteomes" id="UP000813215">
    <property type="component" value="Unassembled WGS sequence"/>
</dbReference>
<dbReference type="InterPro" id="IPR036736">
    <property type="entry name" value="ACP-like_sf"/>
</dbReference>
<dbReference type="InterPro" id="IPR020806">
    <property type="entry name" value="PKS_PP-bd"/>
</dbReference>
<dbReference type="InterPro" id="IPR009081">
    <property type="entry name" value="PP-bd_ACP"/>
</dbReference>
<protein>
    <submittedName>
        <fullName evidence="4">Acyl carrier protein</fullName>
    </submittedName>
</protein>
<name>A0A9E3H9Z0_9NOST</name>
<evidence type="ECO:0000256" key="2">
    <source>
        <dbReference type="ARBA" id="ARBA00022553"/>
    </source>
</evidence>
<proteinExistence type="predicted"/>
<dbReference type="Pfam" id="PF00550">
    <property type="entry name" value="PP-binding"/>
    <property type="match status" value="1"/>
</dbReference>
<dbReference type="SMART" id="SM00823">
    <property type="entry name" value="PKS_PP"/>
    <property type="match status" value="1"/>
</dbReference>
<comment type="caution">
    <text evidence="4">The sequence shown here is derived from an EMBL/GenBank/DDBJ whole genome shotgun (WGS) entry which is preliminary data.</text>
</comment>
<dbReference type="SUPFAM" id="SSF47336">
    <property type="entry name" value="ACP-like"/>
    <property type="match status" value="1"/>
</dbReference>